<comment type="caution">
    <text evidence="2">The sequence shown here is derived from an EMBL/GenBank/DDBJ whole genome shotgun (WGS) entry which is preliminary data.</text>
</comment>
<evidence type="ECO:0000313" key="2">
    <source>
        <dbReference type="EMBL" id="CAB1438901.1"/>
    </source>
</evidence>
<name>A0A9N7UYP3_PLEPL</name>
<dbReference type="Proteomes" id="UP001153269">
    <property type="component" value="Unassembled WGS sequence"/>
</dbReference>
<feature type="region of interest" description="Disordered" evidence="1">
    <location>
        <begin position="84"/>
        <end position="103"/>
    </location>
</feature>
<protein>
    <submittedName>
        <fullName evidence="2">Uncharacterized protein</fullName>
    </submittedName>
</protein>
<proteinExistence type="predicted"/>
<organism evidence="2 3">
    <name type="scientific">Pleuronectes platessa</name>
    <name type="common">European plaice</name>
    <dbReference type="NCBI Taxonomy" id="8262"/>
    <lineage>
        <taxon>Eukaryota</taxon>
        <taxon>Metazoa</taxon>
        <taxon>Chordata</taxon>
        <taxon>Craniata</taxon>
        <taxon>Vertebrata</taxon>
        <taxon>Euteleostomi</taxon>
        <taxon>Actinopterygii</taxon>
        <taxon>Neopterygii</taxon>
        <taxon>Teleostei</taxon>
        <taxon>Neoteleostei</taxon>
        <taxon>Acanthomorphata</taxon>
        <taxon>Carangaria</taxon>
        <taxon>Pleuronectiformes</taxon>
        <taxon>Pleuronectoidei</taxon>
        <taxon>Pleuronectidae</taxon>
        <taxon>Pleuronectes</taxon>
    </lineage>
</organism>
<gene>
    <name evidence="2" type="ORF">PLEPLA_LOCUS26761</name>
</gene>
<sequence length="103" mass="11187">MTECKRVIDGSDGLNVGLDLHAPVPLPGLLECSDQVRLSGPNGGRLVSRGREAICSHYNDPHSLGLIYSASSSLLVKRRKPPFHLDSLHSPRNRPCPLPTCVH</sequence>
<keyword evidence="3" id="KW-1185">Reference proteome</keyword>
<dbReference type="EMBL" id="CADEAL010002223">
    <property type="protein sequence ID" value="CAB1438901.1"/>
    <property type="molecule type" value="Genomic_DNA"/>
</dbReference>
<dbReference type="AlphaFoldDB" id="A0A9N7UYP3"/>
<accession>A0A9N7UYP3</accession>
<reference evidence="2" key="1">
    <citation type="submission" date="2020-03" db="EMBL/GenBank/DDBJ databases">
        <authorList>
            <person name="Weist P."/>
        </authorList>
    </citation>
    <scope>NUCLEOTIDE SEQUENCE</scope>
</reference>
<feature type="compositionally biased region" description="Pro residues" evidence="1">
    <location>
        <begin position="94"/>
        <end position="103"/>
    </location>
</feature>
<evidence type="ECO:0000313" key="3">
    <source>
        <dbReference type="Proteomes" id="UP001153269"/>
    </source>
</evidence>
<evidence type="ECO:0000256" key="1">
    <source>
        <dbReference type="SAM" id="MobiDB-lite"/>
    </source>
</evidence>